<keyword evidence="4" id="KW-0804">Transcription</keyword>
<dbReference type="EMBL" id="CP111016">
    <property type="protein sequence ID" value="WAR05479.1"/>
    <property type="molecule type" value="Genomic_DNA"/>
</dbReference>
<feature type="compositionally biased region" description="Basic and acidic residues" evidence="6">
    <location>
        <begin position="210"/>
        <end position="224"/>
    </location>
</feature>
<keyword evidence="3" id="KW-0238">DNA-binding</keyword>
<evidence type="ECO:0000256" key="6">
    <source>
        <dbReference type="SAM" id="MobiDB-lite"/>
    </source>
</evidence>
<name>A0ABY7EAP2_MYAAR</name>
<dbReference type="InterPro" id="IPR046347">
    <property type="entry name" value="bZIP_sf"/>
</dbReference>
<gene>
    <name evidence="8" type="ORF">MAR_020848</name>
</gene>
<dbReference type="CDD" id="cd14695">
    <property type="entry name" value="bZIP_HLF"/>
    <property type="match status" value="1"/>
</dbReference>
<feature type="region of interest" description="Disordered" evidence="6">
    <location>
        <begin position="196"/>
        <end position="245"/>
    </location>
</feature>
<dbReference type="Gene3D" id="1.20.5.170">
    <property type="match status" value="1"/>
</dbReference>
<sequence>MSDGTFCDFPGQMDNALAQQIQGFSARGMSENLGDGLTGSSKALAGFYMEQFAQGMPSSIMESLAQSGLAMSSMAGSHTSQEMLIANMMSQAAAAGSYENAMNFALKSEKGLPPTPPGSPDEPKSVHNTQHQSYHSNMHPASMVAMQSSFNPNLLPKPLPMRRLSDKRLSHHRDAQPQLPHESQIEGANNQTLARALASVSQTQKRPRSEKKPIPEDLKDDKYFERRKRNNNAAKKSRDSRKAREDEIAIRASFLEKENAILRAQVGTLREEANSLRQLLLQKRAAVFATVN</sequence>
<evidence type="ECO:0000313" key="9">
    <source>
        <dbReference type="Proteomes" id="UP001164746"/>
    </source>
</evidence>
<evidence type="ECO:0000313" key="8">
    <source>
        <dbReference type="EMBL" id="WAR05479.1"/>
    </source>
</evidence>
<dbReference type="InterPro" id="IPR040223">
    <property type="entry name" value="PAR_bZIP"/>
</dbReference>
<dbReference type="SMART" id="SM00338">
    <property type="entry name" value="BRLZ"/>
    <property type="match status" value="1"/>
</dbReference>
<evidence type="ECO:0000256" key="2">
    <source>
        <dbReference type="ARBA" id="ARBA00023015"/>
    </source>
</evidence>
<evidence type="ECO:0000256" key="3">
    <source>
        <dbReference type="ARBA" id="ARBA00023125"/>
    </source>
</evidence>
<comment type="subcellular location">
    <subcellularLocation>
        <location evidence="1">Nucleus</location>
    </subcellularLocation>
</comment>
<keyword evidence="9" id="KW-1185">Reference proteome</keyword>
<dbReference type="InterPro" id="IPR004827">
    <property type="entry name" value="bZIP"/>
</dbReference>
<organism evidence="8 9">
    <name type="scientific">Mya arenaria</name>
    <name type="common">Soft-shell clam</name>
    <dbReference type="NCBI Taxonomy" id="6604"/>
    <lineage>
        <taxon>Eukaryota</taxon>
        <taxon>Metazoa</taxon>
        <taxon>Spiralia</taxon>
        <taxon>Lophotrochozoa</taxon>
        <taxon>Mollusca</taxon>
        <taxon>Bivalvia</taxon>
        <taxon>Autobranchia</taxon>
        <taxon>Heteroconchia</taxon>
        <taxon>Euheterodonta</taxon>
        <taxon>Imparidentia</taxon>
        <taxon>Neoheterodontei</taxon>
        <taxon>Myida</taxon>
        <taxon>Myoidea</taxon>
        <taxon>Myidae</taxon>
        <taxon>Mya</taxon>
    </lineage>
</organism>
<feature type="region of interest" description="Disordered" evidence="6">
    <location>
        <begin position="108"/>
        <end position="134"/>
    </location>
</feature>
<dbReference type="Pfam" id="PF07716">
    <property type="entry name" value="bZIP_2"/>
    <property type="match status" value="1"/>
</dbReference>
<accession>A0ABY7EAP2</accession>
<dbReference type="PROSITE" id="PS50217">
    <property type="entry name" value="BZIP"/>
    <property type="match status" value="1"/>
</dbReference>
<dbReference type="SUPFAM" id="SSF57959">
    <property type="entry name" value="Leucine zipper domain"/>
    <property type="match status" value="1"/>
</dbReference>
<dbReference type="PANTHER" id="PTHR11988">
    <property type="entry name" value="THYROTROPH EMBRYONIC FACTOR RELATED"/>
    <property type="match status" value="1"/>
</dbReference>
<evidence type="ECO:0000256" key="5">
    <source>
        <dbReference type="ARBA" id="ARBA00023242"/>
    </source>
</evidence>
<feature type="domain" description="BZIP" evidence="7">
    <location>
        <begin position="220"/>
        <end position="283"/>
    </location>
</feature>
<feature type="compositionally biased region" description="Basic and acidic residues" evidence="6">
    <location>
        <begin position="236"/>
        <end position="245"/>
    </location>
</feature>
<protein>
    <submittedName>
        <fullName evidence="8">HLF-like protein</fullName>
    </submittedName>
</protein>
<keyword evidence="2" id="KW-0805">Transcription regulation</keyword>
<evidence type="ECO:0000256" key="1">
    <source>
        <dbReference type="ARBA" id="ARBA00004123"/>
    </source>
</evidence>
<reference evidence="8" key="1">
    <citation type="submission" date="2022-11" db="EMBL/GenBank/DDBJ databases">
        <title>Centuries of genome instability and evolution in soft-shell clam transmissible cancer (bioRxiv).</title>
        <authorList>
            <person name="Hart S.F.M."/>
            <person name="Yonemitsu M.A."/>
            <person name="Giersch R.M."/>
            <person name="Beal B.F."/>
            <person name="Arriagada G."/>
            <person name="Davis B.W."/>
            <person name="Ostrander E.A."/>
            <person name="Goff S.P."/>
            <person name="Metzger M.J."/>
        </authorList>
    </citation>
    <scope>NUCLEOTIDE SEQUENCE</scope>
    <source>
        <strain evidence="8">MELC-2E11</strain>
        <tissue evidence="8">Siphon/mantle</tissue>
    </source>
</reference>
<dbReference type="PANTHER" id="PTHR11988:SF55">
    <property type="entry name" value="BZIP DOMAIN-CONTAINING PROTEIN"/>
    <property type="match status" value="1"/>
</dbReference>
<proteinExistence type="predicted"/>
<evidence type="ECO:0000259" key="7">
    <source>
        <dbReference type="PROSITE" id="PS50217"/>
    </source>
</evidence>
<evidence type="ECO:0000256" key="4">
    <source>
        <dbReference type="ARBA" id="ARBA00023163"/>
    </source>
</evidence>
<dbReference type="Proteomes" id="UP001164746">
    <property type="component" value="Chromosome 5"/>
</dbReference>
<keyword evidence="5" id="KW-0539">Nucleus</keyword>
<feature type="region of interest" description="Disordered" evidence="6">
    <location>
        <begin position="167"/>
        <end position="186"/>
    </location>
</feature>